<gene>
    <name evidence="1" type="ORF">FC748_05405</name>
</gene>
<evidence type="ECO:0000313" key="1">
    <source>
        <dbReference type="EMBL" id="TKI50647.1"/>
    </source>
</evidence>
<dbReference type="Pfam" id="PF02924">
    <property type="entry name" value="HDPD"/>
    <property type="match status" value="1"/>
</dbReference>
<comment type="caution">
    <text evidence="1">The sequence shown here is derived from an EMBL/GenBank/DDBJ whole genome shotgun (WGS) entry which is preliminary data.</text>
</comment>
<reference evidence="1 2" key="1">
    <citation type="submission" date="2019-04" db="EMBL/GenBank/DDBJ databases">
        <title>Lysinibacillus genome sequencing.</title>
        <authorList>
            <person name="Dunlap C."/>
        </authorList>
    </citation>
    <scope>NUCLEOTIDE SEQUENCE [LARGE SCALE GENOMIC DNA]</scope>
    <source>
        <strain evidence="1 2">KCTC 33042</strain>
    </source>
</reference>
<dbReference type="EMBL" id="SZPT01000001">
    <property type="protein sequence ID" value="TKI50647.1"/>
    <property type="molecule type" value="Genomic_DNA"/>
</dbReference>
<sequence>MPILEFDNLLGGFQTDGVSEPIIVAANQELSVGQVFALNEEGQAVAMTKTSSAKDVYGIMADAIATSTDETKPAVCYKRGEFNVRKIILPADADVVPYHIALSNIGITLRNTVPADPQKEE</sequence>
<evidence type="ECO:0000313" key="2">
    <source>
        <dbReference type="Proteomes" id="UP000308330"/>
    </source>
</evidence>
<dbReference type="RefSeq" id="WP_108030238.1">
    <property type="nucleotide sequence ID" value="NZ_PYUE01000003.1"/>
</dbReference>
<protein>
    <recommendedName>
        <fullName evidence="3">Head decoration protein</fullName>
    </recommendedName>
</protein>
<proteinExistence type="predicted"/>
<dbReference type="InterPro" id="IPR004195">
    <property type="entry name" value="Head_decoration_D"/>
</dbReference>
<dbReference type="Proteomes" id="UP000308330">
    <property type="component" value="Unassembled WGS sequence"/>
</dbReference>
<name>A0ABY2T3N7_9BACI</name>
<evidence type="ECO:0008006" key="3">
    <source>
        <dbReference type="Google" id="ProtNLM"/>
    </source>
</evidence>
<organism evidence="1 2">
    <name type="scientific">Lysinibacillus tabacifolii</name>
    <dbReference type="NCBI Taxonomy" id="1173107"/>
    <lineage>
        <taxon>Bacteria</taxon>
        <taxon>Bacillati</taxon>
        <taxon>Bacillota</taxon>
        <taxon>Bacilli</taxon>
        <taxon>Bacillales</taxon>
        <taxon>Bacillaceae</taxon>
        <taxon>Lysinibacillus</taxon>
    </lineage>
</organism>
<keyword evidence="2" id="KW-1185">Reference proteome</keyword>
<accession>A0ABY2T3N7</accession>